<evidence type="ECO:0000256" key="8">
    <source>
        <dbReference type="ARBA" id="ARBA00025765"/>
    </source>
</evidence>
<comment type="similarity">
    <text evidence="8">Belongs to the archaeal Rpo5/eukaryotic RPB5 RNA polymerase subunit family.</text>
</comment>
<dbReference type="Pfam" id="PF06041">
    <property type="entry name" value="DUF924"/>
    <property type="match status" value="1"/>
</dbReference>
<name>A0A8T1VXI5_9STRA</name>
<proteinExistence type="inferred from homology"/>
<dbReference type="GO" id="GO:0005524">
    <property type="term" value="F:ATP binding"/>
    <property type="evidence" value="ECO:0007669"/>
    <property type="project" value="UniProtKB-KW"/>
</dbReference>
<comment type="catalytic activity">
    <reaction evidence="9">
        <text>cytidine(34) in tRNA(Ile2) + L-lysine + ATP = lysidine(34) in tRNA(Ile2) + AMP + diphosphate + H(+)</text>
        <dbReference type="Rhea" id="RHEA:43744"/>
        <dbReference type="Rhea" id="RHEA-COMP:10625"/>
        <dbReference type="Rhea" id="RHEA-COMP:10670"/>
        <dbReference type="ChEBI" id="CHEBI:15378"/>
        <dbReference type="ChEBI" id="CHEBI:30616"/>
        <dbReference type="ChEBI" id="CHEBI:32551"/>
        <dbReference type="ChEBI" id="CHEBI:33019"/>
        <dbReference type="ChEBI" id="CHEBI:82748"/>
        <dbReference type="ChEBI" id="CHEBI:83665"/>
        <dbReference type="ChEBI" id="CHEBI:456215"/>
        <dbReference type="EC" id="6.3.4.19"/>
    </reaction>
</comment>
<keyword evidence="6" id="KW-0067">ATP-binding</keyword>
<dbReference type="PANTHER" id="PTHR43033:SF3">
    <property type="entry name" value="TRNA(ILE)-LYSIDINE SYNTHETASE"/>
    <property type="match status" value="1"/>
</dbReference>
<evidence type="ECO:0000259" key="12">
    <source>
        <dbReference type="Pfam" id="PF03871"/>
    </source>
</evidence>
<dbReference type="InterPro" id="IPR012795">
    <property type="entry name" value="tRNA_Ile_lys_synt_N"/>
</dbReference>
<evidence type="ECO:0000256" key="5">
    <source>
        <dbReference type="ARBA" id="ARBA00022741"/>
    </source>
</evidence>
<dbReference type="GO" id="GO:0003677">
    <property type="term" value="F:DNA binding"/>
    <property type="evidence" value="ECO:0007669"/>
    <property type="project" value="InterPro"/>
</dbReference>
<feature type="domain" description="RNA polymerase Rpb5 N-terminal" evidence="12">
    <location>
        <begin position="684"/>
        <end position="767"/>
    </location>
</feature>
<dbReference type="EC" id="6.3.4.19" evidence="2"/>
<evidence type="ECO:0000313" key="14">
    <source>
        <dbReference type="Proteomes" id="UP000693981"/>
    </source>
</evidence>
<evidence type="ECO:0000259" key="11">
    <source>
        <dbReference type="Pfam" id="PF01191"/>
    </source>
</evidence>
<dbReference type="InterPro" id="IPR011063">
    <property type="entry name" value="TilS/TtcA_N"/>
</dbReference>
<evidence type="ECO:0000256" key="1">
    <source>
        <dbReference type="ARBA" id="ARBA00004123"/>
    </source>
</evidence>
<dbReference type="EMBL" id="JAGDFL010000605">
    <property type="protein sequence ID" value="KAG7384304.1"/>
    <property type="molecule type" value="Genomic_DNA"/>
</dbReference>
<dbReference type="OrthoDB" id="434144at2759"/>
<dbReference type="HAMAP" id="MF_00025">
    <property type="entry name" value="RNApol_Rpo5_RPB5"/>
    <property type="match status" value="1"/>
</dbReference>
<dbReference type="Proteomes" id="UP000693981">
    <property type="component" value="Unassembled WGS sequence"/>
</dbReference>
<dbReference type="GO" id="GO:0003899">
    <property type="term" value="F:DNA-directed RNA polymerase activity"/>
    <property type="evidence" value="ECO:0007669"/>
    <property type="project" value="InterPro"/>
</dbReference>
<keyword evidence="7" id="KW-0539">Nucleus</keyword>
<dbReference type="FunFam" id="3.90.940.20:FF:000001">
    <property type="entry name" value="DNA-directed RNA polymerases I, II, and III subunit RPABC1"/>
    <property type="match status" value="1"/>
</dbReference>
<keyword evidence="5" id="KW-0547">Nucleotide-binding</keyword>
<dbReference type="InterPro" id="IPR012094">
    <property type="entry name" value="tRNA_Ile_lys_synt"/>
</dbReference>
<dbReference type="PANTHER" id="PTHR43033">
    <property type="entry name" value="TRNA(ILE)-LYSIDINE SYNTHASE-RELATED"/>
    <property type="match status" value="1"/>
</dbReference>
<dbReference type="GO" id="GO:0032267">
    <property type="term" value="F:tRNA(Ile)-lysidine synthase activity"/>
    <property type="evidence" value="ECO:0007669"/>
    <property type="project" value="UniProtKB-EC"/>
</dbReference>
<gene>
    <name evidence="13" type="ORF">PHYBOEH_009568</name>
</gene>
<dbReference type="InterPro" id="IPR000783">
    <property type="entry name" value="RNA_pol_subH/Rpb5_C"/>
</dbReference>
<dbReference type="NCBIfam" id="TIGR02432">
    <property type="entry name" value="lysidine_TilS_N"/>
    <property type="match status" value="1"/>
</dbReference>
<feature type="domain" description="tRNA(Ile)-lysidine/2-thiocytidine synthase N-terminal" evidence="10">
    <location>
        <begin position="231"/>
        <end position="403"/>
    </location>
</feature>
<evidence type="ECO:0000256" key="4">
    <source>
        <dbReference type="ARBA" id="ARBA00022694"/>
    </source>
</evidence>
<keyword evidence="3" id="KW-0436">Ligase</keyword>
<dbReference type="FunFam" id="3.40.1340.10:FF:000001">
    <property type="entry name" value="DNA-directed RNA polymerases I, II, and III subunit RPABC1"/>
    <property type="match status" value="1"/>
</dbReference>
<dbReference type="GO" id="GO:0008033">
    <property type="term" value="P:tRNA processing"/>
    <property type="evidence" value="ECO:0007669"/>
    <property type="project" value="UniProtKB-KW"/>
</dbReference>
<protein>
    <recommendedName>
        <fullName evidence="2">tRNA(Ile)-lysidine synthetase</fullName>
        <ecNumber evidence="2">6.3.4.19</ecNumber>
    </recommendedName>
</protein>
<accession>A0A8T1VXI5</accession>
<dbReference type="InterPro" id="IPR014381">
    <property type="entry name" value="Arch_Rpo5/euc_Rpb5"/>
</dbReference>
<sequence>MTQEVQSVLRFWFDGDQTETYRAKWFPPEGSDKQQQADREVCSRFGALLRRAEAEELESWRAHSADACVALILVLDQFSRHVYRDRSTAANAAQRQRNDAHVLAVVEQDLLPKRWHEQLPVPQFVFALMPLRHSPTPERLNDVLAAIEARRQLQKAHGDLLEKFRRTTTGRLQHLRGGPSQEDAETTGIADEDILERVFMETDESDMPRNRLYRAMDEYLTKMNARDHSHLAVSLSGGVDSMVVAYLMHHLREKHGGFTIVAVHLDYGNRVESAAECDYVRRWCERFGIVFHVRRIDEVKRATTRRDDYERVSREIRYSTYAEVMEQYDIPGMCFGHHRGDVQENVISNMMKGLSLLNLNGMQSSSIVNGVRIWRPLLDFEKDVILDYAHRYGVPYFKDTTPKWSTRGKLRNHLVPLLRDMYGDGFLNNLSALGAESTQCAELVDSQVLAPIMRSVGTSEAAVWVDCRLLKDQPFFVWKEVFRQVCHSIMGNSMVREKPLQELIQKLERLEAGPTGKAKHKNKDAEVGSWITLKKGNRSFLTKDKQLIIFRDRFFPRQAYVKPQFPIEADESYTFGPWKVQTELLDESDAIVQSHRDRNPLTIWDLVHDNGLSYVFPNAPQLVIDCNSRFHVLRAIEKVITDAMPIVSSVGAFDVATSTWPGVKRRLVPPSSRSLFIMSELTPEASRLYRVRKTTVKMLHNRGYIVSENELVMTPEAFQGQFGDNPTREMMTILVEKIDDPSDNLFVFFPEDTKVGVKPIRNYCNRMKDENVTKAILVVQEGITPFARQALNEMAPRYKIEHFKETELLVDITEHTLVPVHRVLGRDEKAALLKRYRIRDSQLPRMQVTDPIARYYGMTRGQVVKIIRPSETAGRYVTYRAVI</sequence>
<dbReference type="InterPro" id="IPR005571">
    <property type="entry name" value="RNA_pol_Rpb5_N"/>
</dbReference>
<dbReference type="GO" id="GO:0006351">
    <property type="term" value="P:DNA-templated transcription"/>
    <property type="evidence" value="ECO:0007669"/>
    <property type="project" value="InterPro"/>
</dbReference>
<evidence type="ECO:0000256" key="6">
    <source>
        <dbReference type="ARBA" id="ARBA00022840"/>
    </source>
</evidence>
<feature type="domain" description="RNA polymerase subunit H/Rpb5 C-terminal" evidence="11">
    <location>
        <begin position="810"/>
        <end position="882"/>
    </location>
</feature>
<dbReference type="Pfam" id="PF01191">
    <property type="entry name" value="RNA_pol_Rpb5_C"/>
    <property type="match status" value="1"/>
</dbReference>
<evidence type="ECO:0000256" key="7">
    <source>
        <dbReference type="ARBA" id="ARBA00023242"/>
    </source>
</evidence>
<dbReference type="AlphaFoldDB" id="A0A8T1VXI5"/>
<dbReference type="InterPro" id="IPR010323">
    <property type="entry name" value="DUF924"/>
</dbReference>
<keyword evidence="14" id="KW-1185">Reference proteome</keyword>
<comment type="caution">
    <text evidence="13">The sequence shown here is derived from an EMBL/GenBank/DDBJ whole genome shotgun (WGS) entry which is preliminary data.</text>
</comment>
<evidence type="ECO:0000313" key="13">
    <source>
        <dbReference type="EMBL" id="KAG7384304.1"/>
    </source>
</evidence>
<evidence type="ECO:0000259" key="10">
    <source>
        <dbReference type="Pfam" id="PF01171"/>
    </source>
</evidence>
<dbReference type="CDD" id="cd01992">
    <property type="entry name" value="TilS_N"/>
    <property type="match status" value="1"/>
</dbReference>
<comment type="subcellular location">
    <subcellularLocation>
        <location evidence="1">Nucleus</location>
    </subcellularLocation>
</comment>
<dbReference type="GO" id="GO:0005634">
    <property type="term" value="C:nucleus"/>
    <property type="evidence" value="ECO:0007669"/>
    <property type="project" value="UniProtKB-SubCell"/>
</dbReference>
<reference evidence="13" key="1">
    <citation type="submission" date="2021-02" db="EMBL/GenBank/DDBJ databases">
        <authorList>
            <person name="Palmer J.M."/>
        </authorList>
    </citation>
    <scope>NUCLEOTIDE SEQUENCE</scope>
    <source>
        <strain evidence="13">SCRP23</strain>
    </source>
</reference>
<dbReference type="Pfam" id="PF03871">
    <property type="entry name" value="RNA_pol_Rpb5_N"/>
    <property type="match status" value="1"/>
</dbReference>
<organism evidence="13 14">
    <name type="scientific">Phytophthora boehmeriae</name>
    <dbReference type="NCBI Taxonomy" id="109152"/>
    <lineage>
        <taxon>Eukaryota</taxon>
        <taxon>Sar</taxon>
        <taxon>Stramenopiles</taxon>
        <taxon>Oomycota</taxon>
        <taxon>Peronosporomycetes</taxon>
        <taxon>Peronosporales</taxon>
        <taxon>Peronosporaceae</taxon>
        <taxon>Phytophthora</taxon>
    </lineage>
</organism>
<dbReference type="Pfam" id="PF01171">
    <property type="entry name" value="ATP_bind_3"/>
    <property type="match status" value="1"/>
</dbReference>
<evidence type="ECO:0000256" key="3">
    <source>
        <dbReference type="ARBA" id="ARBA00022598"/>
    </source>
</evidence>
<evidence type="ECO:0000256" key="2">
    <source>
        <dbReference type="ARBA" id="ARBA00013267"/>
    </source>
</evidence>
<evidence type="ECO:0000256" key="9">
    <source>
        <dbReference type="ARBA" id="ARBA00048539"/>
    </source>
</evidence>
<dbReference type="HAMAP" id="MF_01161">
    <property type="entry name" value="tRNA_Ile_lys_synt"/>
    <property type="match status" value="1"/>
</dbReference>
<keyword evidence="4" id="KW-0819">tRNA processing</keyword>